<organism evidence="3">
    <name type="scientific">Caldithrix abyssi</name>
    <dbReference type="NCBI Taxonomy" id="187145"/>
    <lineage>
        <taxon>Bacteria</taxon>
        <taxon>Pseudomonadati</taxon>
        <taxon>Calditrichota</taxon>
        <taxon>Calditrichia</taxon>
        <taxon>Calditrichales</taxon>
        <taxon>Calditrichaceae</taxon>
        <taxon>Caldithrix</taxon>
    </lineage>
</organism>
<dbReference type="AlphaFoldDB" id="A0A7V4TY56"/>
<feature type="chain" id="PRO_5031448649" evidence="2">
    <location>
        <begin position="26"/>
        <end position="303"/>
    </location>
</feature>
<dbReference type="SUPFAM" id="SSF56935">
    <property type="entry name" value="Porins"/>
    <property type="match status" value="1"/>
</dbReference>
<name>A0A7V4TY56_CALAY</name>
<evidence type="ECO:0000313" key="3">
    <source>
        <dbReference type="EMBL" id="HGY54435.1"/>
    </source>
</evidence>
<dbReference type="Pfam" id="PF03687">
    <property type="entry name" value="UPF0164"/>
    <property type="match status" value="1"/>
</dbReference>
<gene>
    <name evidence="3" type="ORF">ENK44_01910</name>
</gene>
<evidence type="ECO:0000256" key="1">
    <source>
        <dbReference type="ARBA" id="ARBA00005846"/>
    </source>
</evidence>
<keyword evidence="2" id="KW-0732">Signal</keyword>
<dbReference type="InterPro" id="IPR005362">
    <property type="entry name" value="UPF0164"/>
</dbReference>
<comment type="similarity">
    <text evidence="1">Belongs to the UPF0164 family.</text>
</comment>
<dbReference type="EMBL" id="DRQG01000019">
    <property type="protein sequence ID" value="HGY54435.1"/>
    <property type="molecule type" value="Genomic_DNA"/>
</dbReference>
<dbReference type="Gene3D" id="2.40.160.60">
    <property type="entry name" value="Outer membrane protein transport protein (OMPP1/FadL/TodX)"/>
    <property type="match status" value="1"/>
</dbReference>
<dbReference type="Proteomes" id="UP000885779">
    <property type="component" value="Unassembled WGS sequence"/>
</dbReference>
<proteinExistence type="inferred from homology"/>
<accession>A0A7V4TY56</accession>
<protein>
    <submittedName>
        <fullName evidence="3">PorV/PorQ family protein</fullName>
    </submittedName>
</protein>
<dbReference type="NCBIfam" id="NF033709">
    <property type="entry name" value="PorV_fam"/>
    <property type="match status" value="1"/>
</dbReference>
<sequence length="303" mass="33004">MMKRFSITIVTQLLFVWAAVQPAQGGNAGFAFLKIAVDARAAAMGGAYTALASDAAAAYWNPAGLAGSAKKSLVLMHNEWLADITQEFAALQFYQGKHNWALSLNLINIPGIQIRGNTPTEKPDGVVEAINFTAAFSYATVLAENWQVGGSFKYLHEKYFMAAANGWAVDVGVQRRFGEDFLTGITLQNLGNMQPLLNVATPLPSLARAGAAYYIPFALLGRRPLLSADIQYIFDEGAEGRLGLEFGFREYLAVRVGYVTGRATQSFTAGLGIQYSGYHLDYAYAPSEYDLGNTHRISFGFFF</sequence>
<comment type="caution">
    <text evidence="3">The sequence shown here is derived from an EMBL/GenBank/DDBJ whole genome shotgun (WGS) entry which is preliminary data.</text>
</comment>
<reference evidence="3" key="1">
    <citation type="journal article" date="2020" name="mSystems">
        <title>Genome- and Community-Level Interaction Insights into Carbon Utilization and Element Cycling Functions of Hydrothermarchaeota in Hydrothermal Sediment.</title>
        <authorList>
            <person name="Zhou Z."/>
            <person name="Liu Y."/>
            <person name="Xu W."/>
            <person name="Pan J."/>
            <person name="Luo Z.H."/>
            <person name="Li M."/>
        </authorList>
    </citation>
    <scope>NUCLEOTIDE SEQUENCE [LARGE SCALE GENOMIC DNA]</scope>
    <source>
        <strain evidence="3">HyVt-577</strain>
    </source>
</reference>
<feature type="signal peptide" evidence="2">
    <location>
        <begin position="1"/>
        <end position="25"/>
    </location>
</feature>
<evidence type="ECO:0000256" key="2">
    <source>
        <dbReference type="SAM" id="SignalP"/>
    </source>
</evidence>